<dbReference type="SMART" id="SM00324">
    <property type="entry name" value="RhoGAP"/>
    <property type="match status" value="1"/>
</dbReference>
<dbReference type="AlphaFoldDB" id="A0ABD2NA52"/>
<feature type="domain" description="Rho-GAP" evidence="2">
    <location>
        <begin position="63"/>
        <end position="261"/>
    </location>
</feature>
<evidence type="ECO:0000259" key="2">
    <source>
        <dbReference type="PROSITE" id="PS50238"/>
    </source>
</evidence>
<name>A0ABD2NA52_9CUCU</name>
<reference evidence="3 4" key="1">
    <citation type="journal article" date="2021" name="BMC Biol.">
        <title>Horizontally acquired antibacterial genes associated with adaptive radiation of ladybird beetles.</title>
        <authorList>
            <person name="Li H.S."/>
            <person name="Tang X.F."/>
            <person name="Huang Y.H."/>
            <person name="Xu Z.Y."/>
            <person name="Chen M.L."/>
            <person name="Du X.Y."/>
            <person name="Qiu B.Y."/>
            <person name="Chen P.T."/>
            <person name="Zhang W."/>
            <person name="Slipinski A."/>
            <person name="Escalona H.E."/>
            <person name="Waterhouse R.M."/>
            <person name="Zwick A."/>
            <person name="Pang H."/>
        </authorList>
    </citation>
    <scope>NUCLEOTIDE SEQUENCE [LARGE SCALE GENOMIC DNA]</scope>
    <source>
        <strain evidence="3">SYSU2018</strain>
    </source>
</reference>
<keyword evidence="1" id="KW-0343">GTPase activation</keyword>
<dbReference type="SUPFAM" id="SSF48350">
    <property type="entry name" value="GTPase activation domain, GAP"/>
    <property type="match status" value="1"/>
</dbReference>
<dbReference type="InterPro" id="IPR008936">
    <property type="entry name" value="Rho_GTPase_activation_prot"/>
</dbReference>
<dbReference type="PANTHER" id="PTHR14963">
    <property type="entry name" value="RHO GTPASE ACTIVATING PROTEIN 18,19-RELATED"/>
    <property type="match status" value="1"/>
</dbReference>
<dbReference type="Gene3D" id="1.10.555.10">
    <property type="entry name" value="Rho GTPase activation protein"/>
    <property type="match status" value="1"/>
</dbReference>
<proteinExistence type="predicted"/>
<dbReference type="EMBL" id="JABFTP020000083">
    <property type="protein sequence ID" value="KAL3275270.1"/>
    <property type="molecule type" value="Genomic_DNA"/>
</dbReference>
<sequence>MSIQNLTDEFLVEKFRREYSEQFHILVRMHLSFILDLSTNDENLSDKGKLKKWKLIPFGKKTKSIDVLKGTLLTAEGICHAYQLIDYLKLETNLKVEGIFRRTGSLYRQNELKCLLNQGVKIDLDNGNYSVHDCASVLKQFLSELPDPLLTESYFPVYCKIAELCGGTENTVEEEKLLEALQLILLLLPSENKMLLREILNLLNLTASYEYSNKMSPQNLATLFTPHLLCPRKLSAEQLHFNSQNLCGIIAFMIKNSDIIFKVPQKLILDFRVRFEKRVLQPNMTLNESVSDQYAANTVFTFLDYERTAKENESNPTETALAQLYAYIQSLPESSKKRRLVKQFNKENGHGTPLQVLRSIEPKNKSLRDSIKKHILTRKIVCATKKLDFPQFRSSSEDILSTPPQRILSRARLFCTNCDPSPEKGESNENVSLNKSKSINELDNCQDIPIENKHLRKSFSEPNLTKENVDNFNSTYLTSTPACFSSCVCTDLMFVSEESDRKSISPITRSTQRMTRAMQETMMTPRSRKPVLLVYGNNFNNPPKGDSEQTILDEKNSHLETETLCTDEIKNSINDEHQSSGHILTCSTPPKDLSFSSIANDFNSDKLEDLTRSSLGCPSNDLDCDNVDMESSAVEKELILKPKKFDEEGHPTVFETSF</sequence>
<organism evidence="3 4">
    <name type="scientific">Cryptolaemus montrouzieri</name>
    <dbReference type="NCBI Taxonomy" id="559131"/>
    <lineage>
        <taxon>Eukaryota</taxon>
        <taxon>Metazoa</taxon>
        <taxon>Ecdysozoa</taxon>
        <taxon>Arthropoda</taxon>
        <taxon>Hexapoda</taxon>
        <taxon>Insecta</taxon>
        <taxon>Pterygota</taxon>
        <taxon>Neoptera</taxon>
        <taxon>Endopterygota</taxon>
        <taxon>Coleoptera</taxon>
        <taxon>Polyphaga</taxon>
        <taxon>Cucujiformia</taxon>
        <taxon>Coccinelloidea</taxon>
        <taxon>Coccinellidae</taxon>
        <taxon>Scymninae</taxon>
        <taxon>Scymnini</taxon>
        <taxon>Cryptolaemus</taxon>
    </lineage>
</organism>
<dbReference type="PROSITE" id="PS50238">
    <property type="entry name" value="RHOGAP"/>
    <property type="match status" value="1"/>
</dbReference>
<accession>A0ABD2NA52</accession>
<comment type="caution">
    <text evidence="3">The sequence shown here is derived from an EMBL/GenBank/DDBJ whole genome shotgun (WGS) entry which is preliminary data.</text>
</comment>
<dbReference type="PANTHER" id="PTHR14963:SF7">
    <property type="entry name" value="RHO GTPASE-ACTIVATING PROTEIN 19"/>
    <property type="match status" value="1"/>
</dbReference>
<keyword evidence="4" id="KW-1185">Reference proteome</keyword>
<evidence type="ECO:0000313" key="4">
    <source>
        <dbReference type="Proteomes" id="UP001516400"/>
    </source>
</evidence>
<protein>
    <recommendedName>
        <fullName evidence="2">Rho-GAP domain-containing protein</fullName>
    </recommendedName>
</protein>
<dbReference type="InterPro" id="IPR000198">
    <property type="entry name" value="RhoGAP_dom"/>
</dbReference>
<dbReference type="GO" id="GO:0005096">
    <property type="term" value="F:GTPase activator activity"/>
    <property type="evidence" value="ECO:0007669"/>
    <property type="project" value="UniProtKB-KW"/>
</dbReference>
<evidence type="ECO:0000256" key="1">
    <source>
        <dbReference type="ARBA" id="ARBA00022468"/>
    </source>
</evidence>
<dbReference type="Pfam" id="PF00620">
    <property type="entry name" value="RhoGAP"/>
    <property type="match status" value="1"/>
</dbReference>
<dbReference type="Proteomes" id="UP001516400">
    <property type="component" value="Unassembled WGS sequence"/>
</dbReference>
<gene>
    <name evidence="3" type="ORF">HHI36_020039</name>
</gene>
<evidence type="ECO:0000313" key="3">
    <source>
        <dbReference type="EMBL" id="KAL3275270.1"/>
    </source>
</evidence>